<evidence type="ECO:0000313" key="7">
    <source>
        <dbReference type="Proteomes" id="UP000215633"/>
    </source>
</evidence>
<keyword evidence="2" id="KW-0378">Hydrolase</keyword>
<dbReference type="EMBL" id="NEVT01000003">
    <property type="protein sequence ID" value="OZI79384.1"/>
    <property type="molecule type" value="Genomic_DNA"/>
</dbReference>
<dbReference type="RefSeq" id="WP_028356459.1">
    <property type="nucleotide sequence ID" value="NZ_NEVT01000003.1"/>
</dbReference>
<evidence type="ECO:0000256" key="1">
    <source>
        <dbReference type="ARBA" id="ARBA00022723"/>
    </source>
</evidence>
<comment type="similarity">
    <text evidence="4">Belongs to the cyclic nucleotide phosphodiesterase class-III family.</text>
</comment>
<keyword evidence="7" id="KW-1185">Reference proteome</keyword>
<evidence type="ECO:0000313" key="6">
    <source>
        <dbReference type="EMBL" id="OZI79384.1"/>
    </source>
</evidence>
<keyword evidence="3" id="KW-0408">Iron</keyword>
<keyword evidence="6" id="KW-0269">Exonuclease</keyword>
<dbReference type="InterPro" id="IPR050884">
    <property type="entry name" value="CNP_phosphodiesterase-III"/>
</dbReference>
<gene>
    <name evidence="6" type="ORF">CAL24_05480</name>
</gene>
<evidence type="ECO:0000256" key="4">
    <source>
        <dbReference type="ARBA" id="ARBA00025742"/>
    </source>
</evidence>
<keyword evidence="6" id="KW-0540">Nuclease</keyword>
<dbReference type="GO" id="GO:0004527">
    <property type="term" value="F:exonuclease activity"/>
    <property type="evidence" value="ECO:0007669"/>
    <property type="project" value="UniProtKB-KW"/>
</dbReference>
<dbReference type="PANTHER" id="PTHR42988:SF2">
    <property type="entry name" value="CYCLIC NUCLEOTIDE PHOSPHODIESTERASE CBUA0032-RELATED"/>
    <property type="match status" value="1"/>
</dbReference>
<evidence type="ECO:0000256" key="3">
    <source>
        <dbReference type="ARBA" id="ARBA00023004"/>
    </source>
</evidence>
<dbReference type="GO" id="GO:0046872">
    <property type="term" value="F:metal ion binding"/>
    <property type="evidence" value="ECO:0007669"/>
    <property type="project" value="UniProtKB-KW"/>
</dbReference>
<dbReference type="AlphaFoldDB" id="A0A261VZ57"/>
<evidence type="ECO:0000256" key="2">
    <source>
        <dbReference type="ARBA" id="ARBA00022801"/>
    </source>
</evidence>
<dbReference type="Gene3D" id="3.60.21.10">
    <property type="match status" value="1"/>
</dbReference>
<organism evidence="6 7">
    <name type="scientific">Bordetella genomosp. 2</name>
    <dbReference type="NCBI Taxonomy" id="1983456"/>
    <lineage>
        <taxon>Bacteria</taxon>
        <taxon>Pseudomonadati</taxon>
        <taxon>Pseudomonadota</taxon>
        <taxon>Betaproteobacteria</taxon>
        <taxon>Burkholderiales</taxon>
        <taxon>Alcaligenaceae</taxon>
        <taxon>Bordetella</taxon>
    </lineage>
</organism>
<name>A0A261VZ57_9BORD</name>
<dbReference type="PANTHER" id="PTHR42988">
    <property type="entry name" value="PHOSPHOHYDROLASE"/>
    <property type="match status" value="1"/>
</dbReference>
<dbReference type="InterPro" id="IPR004843">
    <property type="entry name" value="Calcineurin-like_PHP"/>
</dbReference>
<feature type="domain" description="Calcineurin-like phosphoesterase" evidence="5">
    <location>
        <begin position="3"/>
        <end position="190"/>
    </location>
</feature>
<protein>
    <submittedName>
        <fullName evidence="6">DNA repair exonuclease</fullName>
    </submittedName>
</protein>
<dbReference type="InterPro" id="IPR029052">
    <property type="entry name" value="Metallo-depent_PP-like"/>
</dbReference>
<evidence type="ECO:0000259" key="5">
    <source>
        <dbReference type="Pfam" id="PF00149"/>
    </source>
</evidence>
<proteinExistence type="inferred from homology"/>
<sequence>MTRILHLSDTHFGTEREPVVQALLALAEALQPQLVLLGGDITQRARHSQFAAARRFIQALQRPVLAVPGNHDIPLFNLVARVFDPYGGYRRALGATLEPVVETDGLLAIGVNTTRPGRHKNGQVSPAQVARVAQRLRQAGDDRLRVLLLHHPVRAAVESDRSNLLIGADVAVPAWVDAGADLILGGHIHLPYILPIHGQAGATPRQAWTVQAGTAVSHRVRDGISNSVNVIDHLIDNGRHQCAVQRWDYAADEARFRCVATRALELHRPGAR</sequence>
<comment type="caution">
    <text evidence="6">The sequence shown here is derived from an EMBL/GenBank/DDBJ whole genome shotgun (WGS) entry which is preliminary data.</text>
</comment>
<keyword evidence="1" id="KW-0479">Metal-binding</keyword>
<reference evidence="7" key="1">
    <citation type="submission" date="2017-05" db="EMBL/GenBank/DDBJ databases">
        <title>Complete and WGS of Bordetella genogroups.</title>
        <authorList>
            <person name="Spilker T."/>
            <person name="Lipuma J."/>
        </authorList>
    </citation>
    <scope>NUCLEOTIDE SEQUENCE [LARGE SCALE GENOMIC DNA]</scope>
    <source>
        <strain evidence="7">AU8256</strain>
    </source>
</reference>
<dbReference type="SUPFAM" id="SSF56300">
    <property type="entry name" value="Metallo-dependent phosphatases"/>
    <property type="match status" value="1"/>
</dbReference>
<accession>A0A261VZ57</accession>
<dbReference type="Proteomes" id="UP000215633">
    <property type="component" value="Unassembled WGS sequence"/>
</dbReference>
<dbReference type="Pfam" id="PF00149">
    <property type="entry name" value="Metallophos"/>
    <property type="match status" value="1"/>
</dbReference>